<sequence length="192" mass="22499">MGQENRIILRREDEQVIATSHLGNPFAVYGISKKWIQFYVRMTYVVVFFAVIAIIFFMIIFVKAWYAMYINSQGYESLYSQISTGMVETIATFVPALLVSAFFWLLYIPQLKYKRLVLCENGLIYAEKKLRRKNVQAIYWKDVLGIAQQSSYSNAILSYMRDDDLTILILDSAFEYLDELIVNIREKSVKYK</sequence>
<keyword evidence="3" id="KW-1185">Reference proteome</keyword>
<keyword evidence="1" id="KW-0472">Membrane</keyword>
<organism evidence="2 3">
    <name type="scientific">Dictyobacter alpinus</name>
    <dbReference type="NCBI Taxonomy" id="2014873"/>
    <lineage>
        <taxon>Bacteria</taxon>
        <taxon>Bacillati</taxon>
        <taxon>Chloroflexota</taxon>
        <taxon>Ktedonobacteria</taxon>
        <taxon>Ktedonobacterales</taxon>
        <taxon>Dictyobacteraceae</taxon>
        <taxon>Dictyobacter</taxon>
    </lineage>
</organism>
<name>A0A402BB30_9CHLR</name>
<keyword evidence="1" id="KW-1133">Transmembrane helix</keyword>
<dbReference type="AlphaFoldDB" id="A0A402BB30"/>
<evidence type="ECO:0008006" key="4">
    <source>
        <dbReference type="Google" id="ProtNLM"/>
    </source>
</evidence>
<evidence type="ECO:0000256" key="1">
    <source>
        <dbReference type="SAM" id="Phobius"/>
    </source>
</evidence>
<feature type="transmembrane region" description="Helical" evidence="1">
    <location>
        <begin position="86"/>
        <end position="108"/>
    </location>
</feature>
<feature type="transmembrane region" description="Helical" evidence="1">
    <location>
        <begin position="42"/>
        <end position="66"/>
    </location>
</feature>
<keyword evidence="1" id="KW-0812">Transmembrane</keyword>
<dbReference type="Proteomes" id="UP000287171">
    <property type="component" value="Unassembled WGS sequence"/>
</dbReference>
<evidence type="ECO:0000313" key="3">
    <source>
        <dbReference type="Proteomes" id="UP000287171"/>
    </source>
</evidence>
<gene>
    <name evidence="2" type="ORF">KDA_40230</name>
</gene>
<comment type="caution">
    <text evidence="2">The sequence shown here is derived from an EMBL/GenBank/DDBJ whole genome shotgun (WGS) entry which is preliminary data.</text>
</comment>
<accession>A0A402BB30</accession>
<dbReference type="EMBL" id="BIFT01000001">
    <property type="protein sequence ID" value="GCE28539.1"/>
    <property type="molecule type" value="Genomic_DNA"/>
</dbReference>
<evidence type="ECO:0000313" key="2">
    <source>
        <dbReference type="EMBL" id="GCE28539.1"/>
    </source>
</evidence>
<dbReference type="RefSeq" id="WP_126628746.1">
    <property type="nucleotide sequence ID" value="NZ_BIFT01000001.1"/>
</dbReference>
<protein>
    <recommendedName>
        <fullName evidence="4">DUF304 domain-containing protein</fullName>
    </recommendedName>
</protein>
<proteinExistence type="predicted"/>
<reference evidence="3" key="1">
    <citation type="submission" date="2018-12" db="EMBL/GenBank/DDBJ databases">
        <title>Tengunoibacter tsumagoiensis gen. nov., sp. nov., Dictyobacter kobayashii sp. nov., D. alpinus sp. nov., and D. joshuensis sp. nov. and description of Dictyobacteraceae fam. nov. within the order Ktedonobacterales isolated from Tengu-no-mugimeshi.</title>
        <authorList>
            <person name="Wang C.M."/>
            <person name="Zheng Y."/>
            <person name="Sakai Y."/>
            <person name="Toyoda A."/>
            <person name="Minakuchi Y."/>
            <person name="Abe K."/>
            <person name="Yokota A."/>
            <person name="Yabe S."/>
        </authorList>
    </citation>
    <scope>NUCLEOTIDE SEQUENCE [LARGE SCALE GENOMIC DNA]</scope>
    <source>
        <strain evidence="3">Uno16</strain>
    </source>
</reference>